<dbReference type="SUPFAM" id="SSF50952">
    <property type="entry name" value="Soluble quinoprotein glucose dehydrogenase"/>
    <property type="match status" value="1"/>
</dbReference>
<dbReference type="Gene3D" id="2.60.40.10">
    <property type="entry name" value="Immunoglobulins"/>
    <property type="match status" value="1"/>
</dbReference>
<dbReference type="GO" id="GO:0020037">
    <property type="term" value="F:heme binding"/>
    <property type="evidence" value="ECO:0007669"/>
    <property type="project" value="InterPro"/>
</dbReference>
<dbReference type="GO" id="GO:0005506">
    <property type="term" value="F:iron ion binding"/>
    <property type="evidence" value="ECO:0007669"/>
    <property type="project" value="InterPro"/>
</dbReference>
<dbReference type="Pfam" id="PF00034">
    <property type="entry name" value="Cytochrom_C"/>
    <property type="match status" value="1"/>
</dbReference>
<dbReference type="Pfam" id="PF00801">
    <property type="entry name" value="PKD"/>
    <property type="match status" value="1"/>
</dbReference>
<evidence type="ECO:0000259" key="8">
    <source>
        <dbReference type="PROSITE" id="PS51007"/>
    </source>
</evidence>
<feature type="binding site" description="covalent" evidence="6">
    <location>
        <position position="928"/>
    </location>
    <ligand>
        <name>heme c</name>
        <dbReference type="ChEBI" id="CHEBI:61717"/>
    </ligand>
</feature>
<comment type="PTM">
    <text evidence="6">Binds 1 heme c group covalently per subunit.</text>
</comment>
<dbReference type="STRING" id="573321.SAMN04488505_101273"/>
<evidence type="ECO:0000313" key="10">
    <source>
        <dbReference type="Proteomes" id="UP000198984"/>
    </source>
</evidence>
<dbReference type="PROSITE" id="PS50093">
    <property type="entry name" value="PKD"/>
    <property type="match status" value="1"/>
</dbReference>
<dbReference type="InterPro" id="IPR000601">
    <property type="entry name" value="PKD_dom"/>
</dbReference>
<dbReference type="InterPro" id="IPR035986">
    <property type="entry name" value="PKD_dom_sf"/>
</dbReference>
<name>A0A1H7HFW2_9BACT</name>
<protein>
    <submittedName>
        <fullName evidence="9">Glucose/arabinose dehydrogenase, beta-propeller fold</fullName>
    </submittedName>
</protein>
<organism evidence="9 10">
    <name type="scientific">Chitinophaga rupis</name>
    <dbReference type="NCBI Taxonomy" id="573321"/>
    <lineage>
        <taxon>Bacteria</taxon>
        <taxon>Pseudomonadati</taxon>
        <taxon>Bacteroidota</taxon>
        <taxon>Chitinophagia</taxon>
        <taxon>Chitinophagales</taxon>
        <taxon>Chitinophagaceae</taxon>
        <taxon>Chitinophaga</taxon>
    </lineage>
</organism>
<dbReference type="SMART" id="SM00089">
    <property type="entry name" value="PKD"/>
    <property type="match status" value="1"/>
</dbReference>
<dbReference type="InterPro" id="IPR012938">
    <property type="entry name" value="Glc/Sorbosone_DH"/>
</dbReference>
<dbReference type="InterPro" id="IPR029062">
    <property type="entry name" value="Class_I_gatase-like"/>
</dbReference>
<dbReference type="PROSITE" id="PS51007">
    <property type="entry name" value="CYTC"/>
    <property type="match status" value="1"/>
</dbReference>
<dbReference type="InterPro" id="IPR029010">
    <property type="entry name" value="ThuA-like"/>
</dbReference>
<evidence type="ECO:0000256" key="3">
    <source>
        <dbReference type="ARBA" id="ARBA00022723"/>
    </source>
</evidence>
<dbReference type="InterPro" id="IPR011041">
    <property type="entry name" value="Quinoprot_gluc/sorb_DH_b-prop"/>
</dbReference>
<dbReference type="PRINTS" id="PR00606">
    <property type="entry name" value="CYTCHROMECID"/>
</dbReference>
<feature type="domain" description="PKD" evidence="7">
    <location>
        <begin position="710"/>
        <end position="792"/>
    </location>
</feature>
<dbReference type="InterPro" id="IPR013783">
    <property type="entry name" value="Ig-like_fold"/>
</dbReference>
<feature type="binding site" description="covalent" evidence="6">
    <location>
        <position position="879"/>
    </location>
    <ligand>
        <name>heme c</name>
        <dbReference type="ChEBI" id="CHEBI:61717"/>
    </ligand>
</feature>
<evidence type="ECO:0000256" key="6">
    <source>
        <dbReference type="PIRSR" id="PIRSR602324-1"/>
    </source>
</evidence>
<dbReference type="Gene3D" id="2.120.10.30">
    <property type="entry name" value="TolB, C-terminal domain"/>
    <property type="match status" value="1"/>
</dbReference>
<dbReference type="PANTHER" id="PTHR40469">
    <property type="entry name" value="SECRETED GLYCOSYL HYDROLASE"/>
    <property type="match status" value="1"/>
</dbReference>
<keyword evidence="2 6" id="KW-0349">Heme</keyword>
<dbReference type="Pfam" id="PF06283">
    <property type="entry name" value="ThuA"/>
    <property type="match status" value="1"/>
</dbReference>
<dbReference type="Gene3D" id="3.40.50.880">
    <property type="match status" value="1"/>
</dbReference>
<dbReference type="AlphaFoldDB" id="A0A1H7HFW2"/>
<gene>
    <name evidence="9" type="ORF">SAMN04488505_101273</name>
</gene>
<proteinExistence type="predicted"/>
<dbReference type="InterPro" id="IPR022409">
    <property type="entry name" value="PKD/Chitinase_dom"/>
</dbReference>
<evidence type="ECO:0000259" key="7">
    <source>
        <dbReference type="PROSITE" id="PS50093"/>
    </source>
</evidence>
<dbReference type="Proteomes" id="UP000198984">
    <property type="component" value="Unassembled WGS sequence"/>
</dbReference>
<keyword evidence="10" id="KW-1185">Reference proteome</keyword>
<evidence type="ECO:0000256" key="2">
    <source>
        <dbReference type="ARBA" id="ARBA00022617"/>
    </source>
</evidence>
<dbReference type="InterPro" id="IPR011042">
    <property type="entry name" value="6-blade_b-propeller_TolB-like"/>
</dbReference>
<accession>A0A1H7HFW2</accession>
<evidence type="ECO:0000256" key="5">
    <source>
        <dbReference type="ARBA" id="ARBA00023004"/>
    </source>
</evidence>
<dbReference type="PANTHER" id="PTHR40469:SF2">
    <property type="entry name" value="GALACTOSE-BINDING DOMAIN-LIKE SUPERFAMILY PROTEIN"/>
    <property type="match status" value="1"/>
</dbReference>
<dbReference type="GO" id="GO:0009055">
    <property type="term" value="F:electron transfer activity"/>
    <property type="evidence" value="ECO:0007669"/>
    <property type="project" value="InterPro"/>
</dbReference>
<evidence type="ECO:0000313" key="9">
    <source>
        <dbReference type="EMBL" id="SEK47840.1"/>
    </source>
</evidence>
<evidence type="ECO:0000256" key="1">
    <source>
        <dbReference type="ARBA" id="ARBA00022448"/>
    </source>
</evidence>
<feature type="binding site" description="covalent" evidence="6">
    <location>
        <position position="883"/>
    </location>
    <ligand>
        <name>heme c</name>
        <dbReference type="ChEBI" id="CHEBI:61717"/>
    </ligand>
</feature>
<dbReference type="PROSITE" id="PS51257">
    <property type="entry name" value="PROKAR_LIPOPROTEIN"/>
    <property type="match status" value="1"/>
</dbReference>
<reference evidence="9 10" key="1">
    <citation type="submission" date="2016-10" db="EMBL/GenBank/DDBJ databases">
        <authorList>
            <person name="de Groot N.N."/>
        </authorList>
    </citation>
    <scope>NUCLEOTIDE SEQUENCE [LARGE SCALE GENOMIC DNA]</scope>
    <source>
        <strain evidence="9 10">DSM 21039</strain>
    </source>
</reference>
<feature type="domain" description="Cytochrome c" evidence="8">
    <location>
        <begin position="855"/>
        <end position="950"/>
    </location>
</feature>
<dbReference type="EMBL" id="FOBB01000001">
    <property type="protein sequence ID" value="SEK47840.1"/>
    <property type="molecule type" value="Genomic_DNA"/>
</dbReference>
<evidence type="ECO:0000256" key="4">
    <source>
        <dbReference type="ARBA" id="ARBA00022982"/>
    </source>
</evidence>
<dbReference type="InterPro" id="IPR009056">
    <property type="entry name" value="Cyt_c-like_dom"/>
</dbReference>
<sequence length="1140" mass="126147">MRYILAITVMLGLGVLITACHKTRPGKPKVLVFSKTTGFRHSSIPAGIKAIQKLGEENGFDVDTTENADRFREDSLQQYAAVIFLNTTGDVLNNYQEADFERYIQAGGGFVGVHAATDTEYDWGWYGQLVGGYFDNHPPGVHKATLTIKDKTFQATKDLPEKWEHSDEWYNFKKLDKTTHVLITVDEKTYQGGTMGEHPISWYHDFDGGRAFYTELGHTDESYTEPNYLKHLLGGIKYAIGSNQYMDYSKATTLRVPEEDRFTKNVLVSGEFFEPTEMAILPDLNILVVQRRGEILYFDQATKKLTQVGALRVYCKTDVPNVNAEEGLLGITADPDFKNNHYVYLYYSPADTSVNRLSRFKFENNKLDTASEKIILQLYSQRNICCHTGGSLTFDASGLLYLSTGDNSTPFDEPGQKYVSKGYAPLDDRPGHLQYDDRRTGANTNDLRGKILRIKVNEDGSYSIPEGNLFKPGTKNTRPEIYVMGTRNPYRISVDKKNGYLYWGEVGPDANNDDPNRGPRGYDEVNQAKKAGNFGYPMFVGNNYPYRLYNYETGESGPAFDPAHPVNNSRNNTGIKDLPPAQPAFIWYPYAKSPDFPQVGSGGRNAMAGPVYYSDLYANQQATRFPDYYNGKLFIYDWVRGWIKAVTLNPDGSYSKMEPFMEHTKLNAPIDMEMGPDGRIYILEYGNGWFSKNPDAALVRIDYNGGNRAPKAVLTVNKLTGGLPFKVKLSARSSIDPDGDKLKYLWYFGNGSKKETTEPEEEYTYTTAGEYPVAVEVIDDKGASTRSYTTTLYAGNETPDVKIDIIGNKMFYFPGKQVHYTVTVNDKEDGSSANGKLDVSNIFVKAEYVEGRDKAALPQGHQIISGAIAGKNMMEASDCKTCHKLDEKSIGPSFKEVAEKYKNDPAAPDYLANKIIKGGGGVWGETAMSAHPTITSGEAHQIVEYIMSQSADAKKPESLPLNSSIDPTLGNPLKDKGVFYLMASYTDKGGPGIKPITGTAGAELFNAKLSAADYDKADGVSTFSVDGQKYLLPAANVTGWAAYDHIDLTEVTGIELTYFAQKAPQYGYTVEVLLDGLQGTKLGEVTIGPGMKTVPAPNTALITFTPISDAKQHTLYLRLKAADAAEQAPVAIASLQLMSK</sequence>
<dbReference type="RefSeq" id="WP_089906357.1">
    <property type="nucleotide sequence ID" value="NZ_FOBB01000001.1"/>
</dbReference>
<keyword evidence="5 6" id="KW-0408">Iron</keyword>
<dbReference type="OrthoDB" id="9816308at2"/>
<dbReference type="InterPro" id="IPR002324">
    <property type="entry name" value="Cyt_c_ID"/>
</dbReference>
<dbReference type="SUPFAM" id="SSF52317">
    <property type="entry name" value="Class I glutamine amidotransferase-like"/>
    <property type="match status" value="1"/>
</dbReference>
<keyword evidence="1" id="KW-0813">Transport</keyword>
<keyword evidence="3 6" id="KW-0479">Metal-binding</keyword>
<keyword evidence="4" id="KW-0249">Electron transport</keyword>
<dbReference type="Gene3D" id="1.10.760.10">
    <property type="entry name" value="Cytochrome c-like domain"/>
    <property type="match status" value="1"/>
</dbReference>
<dbReference type="SUPFAM" id="SSF49299">
    <property type="entry name" value="PKD domain"/>
    <property type="match status" value="1"/>
</dbReference>
<dbReference type="SUPFAM" id="SSF46626">
    <property type="entry name" value="Cytochrome c"/>
    <property type="match status" value="1"/>
</dbReference>
<dbReference type="Gene3D" id="2.60.120.260">
    <property type="entry name" value="Galactose-binding domain-like"/>
    <property type="match status" value="1"/>
</dbReference>
<dbReference type="InterPro" id="IPR036909">
    <property type="entry name" value="Cyt_c-like_dom_sf"/>
</dbReference>
<dbReference type="Pfam" id="PF07995">
    <property type="entry name" value="GSDH"/>
    <property type="match status" value="1"/>
</dbReference>